<dbReference type="Gene3D" id="1.10.150.430">
    <property type="entry name" value="DUF3349, helical bundle"/>
    <property type="match status" value="1"/>
</dbReference>
<evidence type="ECO:0000256" key="1">
    <source>
        <dbReference type="SAM" id="MobiDB-lite"/>
    </source>
</evidence>
<dbReference type="OrthoDB" id="4350726at2"/>
<evidence type="ECO:0008006" key="4">
    <source>
        <dbReference type="Google" id="ProtNLM"/>
    </source>
</evidence>
<dbReference type="Pfam" id="PF11829">
    <property type="entry name" value="DUF3349"/>
    <property type="match status" value="1"/>
</dbReference>
<evidence type="ECO:0000313" key="2">
    <source>
        <dbReference type="EMBL" id="ORW26367.1"/>
    </source>
</evidence>
<feature type="region of interest" description="Disordered" evidence="1">
    <location>
        <begin position="78"/>
        <end position="102"/>
    </location>
</feature>
<comment type="caution">
    <text evidence="2">The sequence shown here is derived from an EMBL/GenBank/DDBJ whole genome shotgun (WGS) entry which is preliminary data.</text>
</comment>
<accession>A0A1X1ZSN4</accession>
<evidence type="ECO:0000313" key="3">
    <source>
        <dbReference type="Proteomes" id="UP000193529"/>
    </source>
</evidence>
<dbReference type="AlphaFoldDB" id="A0A1X1ZSN4"/>
<dbReference type="STRING" id="153971.AWC19_04255"/>
<dbReference type="InterPro" id="IPR021784">
    <property type="entry name" value="DUF3349"/>
</dbReference>
<proteinExistence type="predicted"/>
<sequence length="102" mass="11060">MRLFGGVSSFVAFLRAGYPTGAPRFGYVPQLALLPRRVSDDEVAVITTNLIGRRRRSIARPIDDADVGVEITRVTDAMPSPNDVERVRRRLGAIGPAGGTPR</sequence>
<dbReference type="EMBL" id="LQPJ01000080">
    <property type="protein sequence ID" value="ORW26367.1"/>
    <property type="molecule type" value="Genomic_DNA"/>
</dbReference>
<organism evidence="2 3">
    <name type="scientific">Mycobacterium palustre</name>
    <dbReference type="NCBI Taxonomy" id="153971"/>
    <lineage>
        <taxon>Bacteria</taxon>
        <taxon>Bacillati</taxon>
        <taxon>Actinomycetota</taxon>
        <taxon>Actinomycetes</taxon>
        <taxon>Mycobacteriales</taxon>
        <taxon>Mycobacteriaceae</taxon>
        <taxon>Mycobacterium</taxon>
        <taxon>Mycobacterium simiae complex</taxon>
    </lineage>
</organism>
<dbReference type="Proteomes" id="UP000193529">
    <property type="component" value="Unassembled WGS sequence"/>
</dbReference>
<keyword evidence="3" id="KW-1185">Reference proteome</keyword>
<protein>
    <recommendedName>
        <fullName evidence="4">DUF3349 domain-containing protein</fullName>
    </recommendedName>
</protein>
<dbReference type="RefSeq" id="WP_085077642.1">
    <property type="nucleotide sequence ID" value="NZ_JACKRZ010000104.1"/>
</dbReference>
<dbReference type="InterPro" id="IPR044918">
    <property type="entry name" value="DUF3349_helical"/>
</dbReference>
<reference evidence="2 3" key="1">
    <citation type="submission" date="2016-01" db="EMBL/GenBank/DDBJ databases">
        <title>The new phylogeny of the genus Mycobacterium.</title>
        <authorList>
            <person name="Tarcisio F."/>
            <person name="Conor M."/>
            <person name="Antonella G."/>
            <person name="Elisabetta G."/>
            <person name="Giulia F.S."/>
            <person name="Sara T."/>
            <person name="Anna F."/>
            <person name="Clotilde B."/>
            <person name="Roberto B."/>
            <person name="Veronica D.S."/>
            <person name="Fabio R."/>
            <person name="Monica P."/>
            <person name="Olivier J."/>
            <person name="Enrico T."/>
            <person name="Nicola S."/>
        </authorList>
    </citation>
    <scope>NUCLEOTIDE SEQUENCE [LARGE SCALE GENOMIC DNA]</scope>
    <source>
        <strain evidence="2 3">DSM 44572</strain>
    </source>
</reference>
<gene>
    <name evidence="2" type="ORF">AWC19_04255</name>
</gene>
<name>A0A1X1ZSN4_9MYCO</name>